<keyword evidence="2" id="KW-0012">Acyltransferase</keyword>
<keyword evidence="3" id="KW-1185">Reference proteome</keyword>
<dbReference type="InterPro" id="IPR000182">
    <property type="entry name" value="GNAT_dom"/>
</dbReference>
<organism evidence="2 3">
    <name type="scientific">Salininema proteolyticum</name>
    <dbReference type="NCBI Taxonomy" id="1607685"/>
    <lineage>
        <taxon>Bacteria</taxon>
        <taxon>Bacillati</taxon>
        <taxon>Actinomycetota</taxon>
        <taxon>Actinomycetes</taxon>
        <taxon>Glycomycetales</taxon>
        <taxon>Glycomycetaceae</taxon>
        <taxon>Salininema</taxon>
    </lineage>
</organism>
<evidence type="ECO:0000313" key="3">
    <source>
        <dbReference type="Proteomes" id="UP001595823"/>
    </source>
</evidence>
<dbReference type="PROSITE" id="PS51186">
    <property type="entry name" value="GNAT"/>
    <property type="match status" value="1"/>
</dbReference>
<sequence>MSTTVWYLEMTAPEELDPAPAPRENVEARRAEIPLGTLNEFFYRAVGGPWKWTDRLVWSPEEWQRRTEAPNVRLWLLYEAGTPAGYCEMEVTPEGGGEIVYFGLLPQFTGRGLGKYFLTECVRRVWDLVDEAGEGTKRRVWLHTCTDDSPHAKRNYEARGFRLYRTELEKE</sequence>
<gene>
    <name evidence="2" type="ORF">ACFPET_19750</name>
</gene>
<feature type="domain" description="N-acetyltransferase" evidence="1">
    <location>
        <begin position="26"/>
        <end position="171"/>
    </location>
</feature>
<dbReference type="InterPro" id="IPR016181">
    <property type="entry name" value="Acyl_CoA_acyltransferase"/>
</dbReference>
<dbReference type="Proteomes" id="UP001595823">
    <property type="component" value="Unassembled WGS sequence"/>
</dbReference>
<dbReference type="CDD" id="cd04301">
    <property type="entry name" value="NAT_SF"/>
    <property type="match status" value="1"/>
</dbReference>
<name>A0ABV8U4B7_9ACTN</name>
<dbReference type="RefSeq" id="WP_380624430.1">
    <property type="nucleotide sequence ID" value="NZ_JBHSDK010000030.1"/>
</dbReference>
<dbReference type="Gene3D" id="3.40.630.30">
    <property type="match status" value="1"/>
</dbReference>
<evidence type="ECO:0000259" key="1">
    <source>
        <dbReference type="PROSITE" id="PS51186"/>
    </source>
</evidence>
<evidence type="ECO:0000313" key="2">
    <source>
        <dbReference type="EMBL" id="MFC4337436.1"/>
    </source>
</evidence>
<dbReference type="GO" id="GO:0016746">
    <property type="term" value="F:acyltransferase activity"/>
    <property type="evidence" value="ECO:0007669"/>
    <property type="project" value="UniProtKB-KW"/>
</dbReference>
<accession>A0ABV8U4B7</accession>
<dbReference type="EMBL" id="JBHSDK010000030">
    <property type="protein sequence ID" value="MFC4337436.1"/>
    <property type="molecule type" value="Genomic_DNA"/>
</dbReference>
<dbReference type="Pfam" id="PF00583">
    <property type="entry name" value="Acetyltransf_1"/>
    <property type="match status" value="1"/>
</dbReference>
<reference evidence="3" key="1">
    <citation type="journal article" date="2019" name="Int. J. Syst. Evol. Microbiol.">
        <title>The Global Catalogue of Microorganisms (GCM) 10K type strain sequencing project: providing services to taxonomists for standard genome sequencing and annotation.</title>
        <authorList>
            <consortium name="The Broad Institute Genomics Platform"/>
            <consortium name="The Broad Institute Genome Sequencing Center for Infectious Disease"/>
            <person name="Wu L."/>
            <person name="Ma J."/>
        </authorList>
    </citation>
    <scope>NUCLEOTIDE SEQUENCE [LARGE SCALE GENOMIC DNA]</scope>
    <source>
        <strain evidence="3">IBRC-M 10908</strain>
    </source>
</reference>
<dbReference type="SUPFAM" id="SSF55729">
    <property type="entry name" value="Acyl-CoA N-acyltransferases (Nat)"/>
    <property type="match status" value="1"/>
</dbReference>
<dbReference type="EC" id="2.3.1.-" evidence="2"/>
<keyword evidence="2" id="KW-0808">Transferase</keyword>
<proteinExistence type="predicted"/>
<comment type="caution">
    <text evidence="2">The sequence shown here is derived from an EMBL/GenBank/DDBJ whole genome shotgun (WGS) entry which is preliminary data.</text>
</comment>
<protein>
    <submittedName>
        <fullName evidence="2">GNAT family N-acetyltransferase</fullName>
        <ecNumber evidence="2">2.3.1.-</ecNumber>
    </submittedName>
</protein>